<evidence type="ECO:0000256" key="8">
    <source>
        <dbReference type="ARBA" id="ARBA00023136"/>
    </source>
</evidence>
<evidence type="ECO:0000256" key="3">
    <source>
        <dbReference type="ARBA" id="ARBA00022547"/>
    </source>
</evidence>
<dbReference type="InterPro" id="IPR002146">
    <property type="entry name" value="ATP_synth_b/b'su_bac/chlpt"/>
</dbReference>
<feature type="transmembrane region" description="Helical" evidence="14">
    <location>
        <begin position="12"/>
        <end position="37"/>
    </location>
</feature>
<evidence type="ECO:0000256" key="2">
    <source>
        <dbReference type="ARBA" id="ARBA00022448"/>
    </source>
</evidence>
<dbReference type="Proteomes" id="UP000230108">
    <property type="component" value="Unassembled WGS sequence"/>
</dbReference>
<keyword evidence="9" id="KW-0066">ATP synthesis</keyword>
<dbReference type="InterPro" id="IPR050059">
    <property type="entry name" value="ATP_synthase_B_chain"/>
</dbReference>
<keyword evidence="3 12" id="KW-0138">CF(0)</keyword>
<dbReference type="GO" id="GO:0046961">
    <property type="term" value="F:proton-transporting ATPase activity, rotational mechanism"/>
    <property type="evidence" value="ECO:0007669"/>
    <property type="project" value="TreeGrafter"/>
</dbReference>
<evidence type="ECO:0008006" key="17">
    <source>
        <dbReference type="Google" id="ProtNLM"/>
    </source>
</evidence>
<keyword evidence="4 12" id="KW-0812">Transmembrane</keyword>
<feature type="coiled-coil region" evidence="13">
    <location>
        <begin position="95"/>
        <end position="126"/>
    </location>
</feature>
<name>A0A2M7QEP2_9BACT</name>
<evidence type="ECO:0000256" key="1">
    <source>
        <dbReference type="ARBA" id="ARBA00005513"/>
    </source>
</evidence>
<keyword evidence="13" id="KW-0175">Coiled coil</keyword>
<dbReference type="GO" id="GO:0012505">
    <property type="term" value="C:endomembrane system"/>
    <property type="evidence" value="ECO:0007669"/>
    <property type="project" value="UniProtKB-SubCell"/>
</dbReference>
<protein>
    <recommendedName>
        <fullName evidence="17">ATP synthase subunit b</fullName>
    </recommendedName>
</protein>
<dbReference type="GO" id="GO:0015986">
    <property type="term" value="P:proton motive force-driven ATP synthesis"/>
    <property type="evidence" value="ECO:0007669"/>
    <property type="project" value="InterPro"/>
</dbReference>
<evidence type="ECO:0000313" key="16">
    <source>
        <dbReference type="Proteomes" id="UP000230108"/>
    </source>
</evidence>
<accession>A0A2M7QEP2</accession>
<evidence type="ECO:0000313" key="15">
    <source>
        <dbReference type="EMBL" id="PIY69328.1"/>
    </source>
</evidence>
<reference evidence="16" key="1">
    <citation type="submission" date="2017-09" db="EMBL/GenBank/DDBJ databases">
        <title>Depth-based differentiation of microbial function through sediment-hosted aquifers and enrichment of novel symbionts in the deep terrestrial subsurface.</title>
        <authorList>
            <person name="Probst A.J."/>
            <person name="Ladd B."/>
            <person name="Jarett J.K."/>
            <person name="Geller-Mcgrath D.E."/>
            <person name="Sieber C.M.K."/>
            <person name="Emerson J.B."/>
            <person name="Anantharaman K."/>
            <person name="Thomas B.C."/>
            <person name="Malmstrom R."/>
            <person name="Stieglmeier M."/>
            <person name="Klingl A."/>
            <person name="Woyke T."/>
            <person name="Ryan C.M."/>
            <person name="Banfield J.F."/>
        </authorList>
    </citation>
    <scope>NUCLEOTIDE SEQUENCE [LARGE SCALE GENOMIC DNA]</scope>
</reference>
<dbReference type="PANTHER" id="PTHR33445:SF2">
    <property type="entry name" value="ATP SYNTHASE SUBUNIT B', CHLOROPLASTIC"/>
    <property type="match status" value="1"/>
</dbReference>
<evidence type="ECO:0000256" key="7">
    <source>
        <dbReference type="ARBA" id="ARBA00023065"/>
    </source>
</evidence>
<dbReference type="GO" id="GO:0045259">
    <property type="term" value="C:proton-transporting ATP synthase complex"/>
    <property type="evidence" value="ECO:0007669"/>
    <property type="project" value="UniProtKB-KW"/>
</dbReference>
<evidence type="ECO:0000256" key="9">
    <source>
        <dbReference type="ARBA" id="ARBA00023310"/>
    </source>
</evidence>
<comment type="subcellular location">
    <subcellularLocation>
        <location evidence="11">Endomembrane system</location>
        <topology evidence="11">Single-pass membrane protein</topology>
    </subcellularLocation>
</comment>
<keyword evidence="5 12" id="KW-0375">Hydrogen ion transport</keyword>
<keyword evidence="2 12" id="KW-0813">Transport</keyword>
<evidence type="ECO:0000256" key="10">
    <source>
        <dbReference type="ARBA" id="ARBA00025198"/>
    </source>
</evidence>
<dbReference type="PANTHER" id="PTHR33445">
    <property type="entry name" value="ATP SYNTHASE SUBUNIT B', CHLOROPLASTIC"/>
    <property type="match status" value="1"/>
</dbReference>
<comment type="similarity">
    <text evidence="1 12">Belongs to the ATPase B chain family.</text>
</comment>
<dbReference type="AlphaFoldDB" id="A0A2M7QEP2"/>
<organism evidence="15 16">
    <name type="scientific">Candidatus Roizmanbacteria bacterium CG_4_10_14_0_8_um_filter_39_9</name>
    <dbReference type="NCBI Taxonomy" id="1974829"/>
    <lineage>
        <taxon>Bacteria</taxon>
        <taxon>Candidatus Roizmaniibacteriota</taxon>
    </lineage>
</organism>
<dbReference type="CDD" id="cd06503">
    <property type="entry name" value="ATP-synt_Fo_b"/>
    <property type="match status" value="1"/>
</dbReference>
<comment type="function">
    <text evidence="10">F(1)F(0) ATP synthase produces ATP from ADP in the presence of a proton or sodium gradient. F-type ATPases consist of two structural domains, F(1) containing the extramembraneous catalytic core and F(0) containing the membrane proton channel, linked together by a central stalk and a peripheral stalk. During catalysis, ATP synthesis in the catalytic domain of F(1) is coupled via a rotary mechanism of the central stalk subunits to proton translocation.</text>
</comment>
<dbReference type="EMBL" id="PFLF01000034">
    <property type="protein sequence ID" value="PIY69328.1"/>
    <property type="molecule type" value="Genomic_DNA"/>
</dbReference>
<evidence type="ECO:0000256" key="12">
    <source>
        <dbReference type="RuleBase" id="RU003848"/>
    </source>
</evidence>
<sequence length="166" mass="19016">MENLGVDPKLLIAQIINFGLFFFIFSTFIAKPFLAFIQSEKKKDAERVRLNDLAANQEADLTKKEGEMKLRLKKEYDKALVEAKNEAVAVRTTLMKEATSEAEAYLAKAKKEMADEKRNMEREIKERIGALSVVLVERGLREYLTDDMQKGVTKRILTNLETQNLN</sequence>
<keyword evidence="7 12" id="KW-0406">Ion transport</keyword>
<gene>
    <name evidence="15" type="ORF">COY90_01235</name>
</gene>
<evidence type="ECO:0000256" key="6">
    <source>
        <dbReference type="ARBA" id="ARBA00022989"/>
    </source>
</evidence>
<dbReference type="Pfam" id="PF00430">
    <property type="entry name" value="ATP-synt_B"/>
    <property type="match status" value="1"/>
</dbReference>
<evidence type="ECO:0000256" key="11">
    <source>
        <dbReference type="ARBA" id="ARBA00037847"/>
    </source>
</evidence>
<evidence type="ECO:0000256" key="5">
    <source>
        <dbReference type="ARBA" id="ARBA00022781"/>
    </source>
</evidence>
<comment type="caution">
    <text evidence="15">The sequence shown here is derived from an EMBL/GenBank/DDBJ whole genome shotgun (WGS) entry which is preliminary data.</text>
</comment>
<keyword evidence="8 14" id="KW-0472">Membrane</keyword>
<keyword evidence="6 14" id="KW-1133">Transmembrane helix</keyword>
<evidence type="ECO:0000256" key="13">
    <source>
        <dbReference type="SAM" id="Coils"/>
    </source>
</evidence>
<evidence type="ECO:0000256" key="14">
    <source>
        <dbReference type="SAM" id="Phobius"/>
    </source>
</evidence>
<evidence type="ECO:0000256" key="4">
    <source>
        <dbReference type="ARBA" id="ARBA00022692"/>
    </source>
</evidence>
<proteinExistence type="inferred from homology"/>